<sequence length="203" mass="23993">MYILENILQAPNLKIKKSNYISVVTDNIQTSREILTGFYNYFSEKKVPLEQKVLVLDYLTGEKEQISSKYPIYMGSSEIDSEVELGSKTFLYSRILGYFKEKFPIEPVFLTLNSLMENFFLEDVFESFKKEFSLYSKYSIEFQFNSFTPSDLIKKLDIKYSLNDENKNLNEISNYEKIKLKLSMYEIKGIIGNREKIYIFNYP</sequence>
<dbReference type="Proteomes" id="UP001279681">
    <property type="component" value="Unassembled WGS sequence"/>
</dbReference>
<dbReference type="RefSeq" id="WP_320314841.1">
    <property type="nucleotide sequence ID" value="NZ_JAVIKH010000078.1"/>
</dbReference>
<accession>A0ABU4WGL3</accession>
<proteinExistence type="predicted"/>
<organism evidence="1 2">
    <name type="scientific">Candidatus Cetobacterium colombiensis</name>
    <dbReference type="NCBI Taxonomy" id="3073100"/>
    <lineage>
        <taxon>Bacteria</taxon>
        <taxon>Fusobacteriati</taxon>
        <taxon>Fusobacteriota</taxon>
        <taxon>Fusobacteriia</taxon>
        <taxon>Fusobacteriales</taxon>
        <taxon>Fusobacteriaceae</taxon>
        <taxon>Cetobacterium</taxon>
    </lineage>
</organism>
<comment type="caution">
    <text evidence="1">The sequence shown here is derived from an EMBL/GenBank/DDBJ whole genome shotgun (WGS) entry which is preliminary data.</text>
</comment>
<gene>
    <name evidence="1" type="ORF">RFV38_13665</name>
</gene>
<keyword evidence="2" id="KW-1185">Reference proteome</keyword>
<protein>
    <submittedName>
        <fullName evidence="1">Uncharacterized protein</fullName>
    </submittedName>
</protein>
<feature type="non-terminal residue" evidence="1">
    <location>
        <position position="203"/>
    </location>
</feature>
<evidence type="ECO:0000313" key="2">
    <source>
        <dbReference type="Proteomes" id="UP001279681"/>
    </source>
</evidence>
<name>A0ABU4WGL3_9FUSO</name>
<reference evidence="2" key="1">
    <citation type="submission" date="2023-07" db="EMBL/GenBank/DDBJ databases">
        <authorList>
            <person name="Colorado M.A."/>
            <person name="Villamil L.M."/>
            <person name="Melo J.F."/>
            <person name="Rodriguez J.A."/>
            <person name="Ruiz R.Y."/>
        </authorList>
    </citation>
    <scope>NUCLEOTIDE SEQUENCE [LARGE SCALE GENOMIC DNA]</scope>
    <source>
        <strain evidence="2">C33</strain>
    </source>
</reference>
<dbReference type="EMBL" id="JAVIKH010000078">
    <property type="protein sequence ID" value="MDX8337525.1"/>
    <property type="molecule type" value="Genomic_DNA"/>
</dbReference>
<evidence type="ECO:0000313" key="1">
    <source>
        <dbReference type="EMBL" id="MDX8337525.1"/>
    </source>
</evidence>